<proteinExistence type="predicted"/>
<dbReference type="KEGG" id="talb:FTW19_07305"/>
<evidence type="ECO:0000313" key="1">
    <source>
        <dbReference type="EMBL" id="QEE27819.1"/>
    </source>
</evidence>
<keyword evidence="2" id="KW-1185">Reference proteome</keyword>
<dbReference type="AlphaFoldDB" id="A0A5B9E7S2"/>
<dbReference type="Proteomes" id="UP000321820">
    <property type="component" value="Chromosome"/>
</dbReference>
<name>A0A5B9E7S2_9BACT</name>
<accession>A0A5B9E7S2</accession>
<evidence type="ECO:0008006" key="3">
    <source>
        <dbReference type="Google" id="ProtNLM"/>
    </source>
</evidence>
<reference evidence="1 2" key="1">
    <citation type="submission" date="2019-08" db="EMBL/GenBank/DDBJ databases">
        <title>Complete genome sequence of Terriglobus albidus strain ORNL.</title>
        <authorList>
            <person name="Podar M."/>
        </authorList>
    </citation>
    <scope>NUCLEOTIDE SEQUENCE [LARGE SCALE GENOMIC DNA]</scope>
    <source>
        <strain evidence="1 2">ORNL</strain>
    </source>
</reference>
<protein>
    <recommendedName>
        <fullName evidence="3">ABM domain-containing protein</fullName>
    </recommendedName>
</protein>
<sequence length="111" mass="12293">MNSVQGRSIVIVAYRPRPGKEADLLQLTREHLPLLRAEGLATSREFIACRAADGTIVEVFEWEEGGIEKAHNNAKVKALWDRYFAACEIVPLNQLPEAAQMFAGFAPLALD</sequence>
<gene>
    <name evidence="1" type="ORF">FTW19_07305</name>
</gene>
<dbReference type="EMBL" id="CP042806">
    <property type="protein sequence ID" value="QEE27819.1"/>
    <property type="molecule type" value="Genomic_DNA"/>
</dbReference>
<evidence type="ECO:0000313" key="2">
    <source>
        <dbReference type="Proteomes" id="UP000321820"/>
    </source>
</evidence>
<organism evidence="1 2">
    <name type="scientific">Terriglobus albidus</name>
    <dbReference type="NCBI Taxonomy" id="1592106"/>
    <lineage>
        <taxon>Bacteria</taxon>
        <taxon>Pseudomonadati</taxon>
        <taxon>Acidobacteriota</taxon>
        <taxon>Terriglobia</taxon>
        <taxon>Terriglobales</taxon>
        <taxon>Acidobacteriaceae</taxon>
        <taxon>Terriglobus</taxon>
    </lineage>
</organism>
<dbReference type="OrthoDB" id="7595390at2"/>
<dbReference type="RefSeq" id="WP_147647009.1">
    <property type="nucleotide sequence ID" value="NZ_CP042806.1"/>
</dbReference>